<reference evidence="1" key="1">
    <citation type="submission" date="2023-06" db="EMBL/GenBank/DDBJ databases">
        <title>Two Chryseobacterium gambrini strains from China.</title>
        <authorList>
            <person name="Zeng J."/>
            <person name="Wu Y."/>
        </authorList>
    </citation>
    <scope>NUCLEOTIDE SEQUENCE</scope>
    <source>
        <strain evidence="1">SQ219</strain>
    </source>
</reference>
<sequence length="128" mass="15678">MENFEKFDVLKYRKCIYLIEGVVHNNDSNIKKSQVNYFFRITFKEESKLYKNGSENHYAQDLKYYRKANPEQRKFLFDEIKRRFPDFDLKYQRSEKLNSEDISKLELLTEENCIEFLKGKGYLIYKQI</sequence>
<organism evidence="1 2">
    <name type="scientific">Chryseobacterium gambrini</name>
    <dbReference type="NCBI Taxonomy" id="373672"/>
    <lineage>
        <taxon>Bacteria</taxon>
        <taxon>Pseudomonadati</taxon>
        <taxon>Bacteroidota</taxon>
        <taxon>Flavobacteriia</taxon>
        <taxon>Flavobacteriales</taxon>
        <taxon>Weeksellaceae</taxon>
        <taxon>Chryseobacterium group</taxon>
        <taxon>Chryseobacterium</taxon>
    </lineage>
</organism>
<proteinExistence type="predicted"/>
<gene>
    <name evidence="1" type="ORF">QX233_01170</name>
</gene>
<evidence type="ECO:0000313" key="1">
    <source>
        <dbReference type="EMBL" id="MDN4011062.1"/>
    </source>
</evidence>
<dbReference type="AlphaFoldDB" id="A0AAJ1R0L0"/>
<evidence type="ECO:0000313" key="2">
    <source>
        <dbReference type="Proteomes" id="UP001225933"/>
    </source>
</evidence>
<dbReference type="RefSeq" id="WP_214589384.1">
    <property type="nucleotide sequence ID" value="NZ_JAUHGV010000001.1"/>
</dbReference>
<accession>A0AAJ1R0L0</accession>
<dbReference type="EMBL" id="JAUHGV010000001">
    <property type="protein sequence ID" value="MDN4011062.1"/>
    <property type="molecule type" value="Genomic_DNA"/>
</dbReference>
<dbReference type="Proteomes" id="UP001225933">
    <property type="component" value="Unassembled WGS sequence"/>
</dbReference>
<name>A0AAJ1R0L0_9FLAO</name>
<protein>
    <submittedName>
        <fullName evidence="1">Uncharacterized protein</fullName>
    </submittedName>
</protein>
<comment type="caution">
    <text evidence="1">The sequence shown here is derived from an EMBL/GenBank/DDBJ whole genome shotgun (WGS) entry which is preliminary data.</text>
</comment>